<proteinExistence type="predicted"/>
<dbReference type="EMBL" id="LR593886">
    <property type="protein sequence ID" value="VTS02243.1"/>
    <property type="molecule type" value="Genomic_DNA"/>
</dbReference>
<reference evidence="2 3" key="1">
    <citation type="submission" date="2019-05" db="EMBL/GenBank/DDBJ databases">
        <authorList>
            <consortium name="Science for Life Laboratories"/>
        </authorList>
    </citation>
    <scope>NUCLEOTIDE SEQUENCE [LARGE SCALE GENOMIC DNA]</scope>
    <source>
        <strain evidence="2">Soil9</strain>
    </source>
</reference>
<feature type="transmembrane region" description="Helical" evidence="1">
    <location>
        <begin position="114"/>
        <end position="132"/>
    </location>
</feature>
<feature type="transmembrane region" description="Helical" evidence="1">
    <location>
        <begin position="85"/>
        <end position="102"/>
    </location>
</feature>
<keyword evidence="2" id="KW-0378">Hydrolase</keyword>
<accession>A0A6P2DMW8</accession>
<dbReference type="InterPro" id="IPR007404">
    <property type="entry name" value="YdjM-like"/>
</dbReference>
<organism evidence="2 3">
    <name type="scientific">Gemmata massiliana</name>
    <dbReference type="NCBI Taxonomy" id="1210884"/>
    <lineage>
        <taxon>Bacteria</taxon>
        <taxon>Pseudomonadati</taxon>
        <taxon>Planctomycetota</taxon>
        <taxon>Planctomycetia</taxon>
        <taxon>Gemmatales</taxon>
        <taxon>Gemmataceae</taxon>
        <taxon>Gemmata</taxon>
    </lineage>
</organism>
<feature type="transmembrane region" description="Helical" evidence="1">
    <location>
        <begin position="180"/>
        <end position="203"/>
    </location>
</feature>
<dbReference type="AlphaFoldDB" id="A0A6P2DMW8"/>
<dbReference type="Proteomes" id="UP000464178">
    <property type="component" value="Chromosome"/>
</dbReference>
<sequence>MAGFRTHITVSSALGIAYGGFAVQPVGFTTEAGVLAAGVTAVGGMLPDLDSDSGIPVREMFGLLAAVVPLMLIPRLMHAGVSREGILATLLFGYLFIRYFVANVFKQLTVHRGMYHSIPAMFIAGLCVYLAYPDRGVRILLGAGVMVGFLSHLVLDEIYSVDWRGLKPKLKASAGSAVKFGSSSIAATGTCYLLLGGLIYLAYLDFKKNGGDLSWLEGFGTGRAPGG</sequence>
<evidence type="ECO:0000256" key="1">
    <source>
        <dbReference type="SAM" id="Phobius"/>
    </source>
</evidence>
<keyword evidence="3" id="KW-1185">Reference proteome</keyword>
<evidence type="ECO:0008006" key="4">
    <source>
        <dbReference type="Google" id="ProtNLM"/>
    </source>
</evidence>
<evidence type="ECO:0000313" key="2">
    <source>
        <dbReference type="EMBL" id="VTS02243.1"/>
    </source>
</evidence>
<evidence type="ECO:0000313" key="3">
    <source>
        <dbReference type="Proteomes" id="UP000464178"/>
    </source>
</evidence>
<gene>
    <name evidence="2" type="ORF">SOIL9_75810</name>
</gene>
<name>A0A6P2DMW8_9BACT</name>
<keyword evidence="1" id="KW-0472">Membrane</keyword>
<dbReference type="RefSeq" id="WP_162672687.1">
    <property type="nucleotide sequence ID" value="NZ_LR593886.1"/>
</dbReference>
<dbReference type="KEGG" id="gms:SOIL9_75810"/>
<feature type="transmembrane region" description="Helical" evidence="1">
    <location>
        <begin position="60"/>
        <end position="78"/>
    </location>
</feature>
<protein>
    <recommendedName>
        <fullName evidence="4">Metal-dependent hydrolase</fullName>
    </recommendedName>
</protein>
<keyword evidence="1" id="KW-0812">Transmembrane</keyword>
<keyword evidence="1" id="KW-1133">Transmembrane helix</keyword>
<dbReference type="GO" id="GO:0016787">
    <property type="term" value="F:hydrolase activity"/>
    <property type="evidence" value="ECO:0007669"/>
    <property type="project" value="UniProtKB-KW"/>
</dbReference>
<dbReference type="Pfam" id="PF04307">
    <property type="entry name" value="YdjM"/>
    <property type="match status" value="1"/>
</dbReference>
<feature type="transmembrane region" description="Helical" evidence="1">
    <location>
        <begin position="139"/>
        <end position="160"/>
    </location>
</feature>